<organism evidence="1 2">
    <name type="scientific">Desulfonema magnum</name>
    <dbReference type="NCBI Taxonomy" id="45655"/>
    <lineage>
        <taxon>Bacteria</taxon>
        <taxon>Pseudomonadati</taxon>
        <taxon>Thermodesulfobacteriota</taxon>
        <taxon>Desulfobacteria</taxon>
        <taxon>Desulfobacterales</taxon>
        <taxon>Desulfococcaceae</taxon>
        <taxon>Desulfonema</taxon>
    </lineage>
</organism>
<gene>
    <name evidence="1" type="ORF">dnm_040730</name>
</gene>
<evidence type="ECO:0000313" key="2">
    <source>
        <dbReference type="Proteomes" id="UP000663722"/>
    </source>
</evidence>
<name>A0A975GPL6_9BACT</name>
<dbReference type="KEGG" id="dmm:dnm_040730"/>
<dbReference type="EMBL" id="CP061800">
    <property type="protein sequence ID" value="QTA88033.1"/>
    <property type="molecule type" value="Genomic_DNA"/>
</dbReference>
<reference evidence="1" key="1">
    <citation type="journal article" date="2021" name="Microb. Physiol.">
        <title>Proteogenomic Insights into the Physiology of Marine, Sulfate-Reducing, Filamentous Desulfonema limicola and Desulfonema magnum.</title>
        <authorList>
            <person name="Schnaars V."/>
            <person name="Wohlbrand L."/>
            <person name="Scheve S."/>
            <person name="Hinrichs C."/>
            <person name="Reinhardt R."/>
            <person name="Rabus R."/>
        </authorList>
    </citation>
    <scope>NUCLEOTIDE SEQUENCE</scope>
    <source>
        <strain evidence="1">4be13</strain>
    </source>
</reference>
<protein>
    <submittedName>
        <fullName evidence="1">Uncharacterized protein</fullName>
    </submittedName>
</protein>
<proteinExistence type="predicted"/>
<evidence type="ECO:0000313" key="1">
    <source>
        <dbReference type="EMBL" id="QTA88033.1"/>
    </source>
</evidence>
<accession>A0A975GPL6</accession>
<dbReference type="AlphaFoldDB" id="A0A975GPL6"/>
<keyword evidence="2" id="KW-1185">Reference proteome</keyword>
<dbReference type="Proteomes" id="UP000663722">
    <property type="component" value="Chromosome"/>
</dbReference>
<sequence length="48" mass="5830">MFKFFFCHSCESRNPLLPEAWPLPRMDSCFRRNDRFFSRTGSKNLNIE</sequence>